<name>A0AAD7XQ93_9STRA</name>
<evidence type="ECO:0000256" key="1">
    <source>
        <dbReference type="ARBA" id="ARBA00004123"/>
    </source>
</evidence>
<dbReference type="InterPro" id="IPR009072">
    <property type="entry name" value="Histone-fold"/>
</dbReference>
<reference evidence="7" key="1">
    <citation type="submission" date="2023-01" db="EMBL/GenBank/DDBJ databases">
        <title>Metagenome sequencing of chrysophaentin producing Chrysophaeum taylorii.</title>
        <authorList>
            <person name="Davison J."/>
            <person name="Bewley C."/>
        </authorList>
    </citation>
    <scope>NUCLEOTIDE SEQUENCE</scope>
    <source>
        <strain evidence="7">NIES-1699</strain>
    </source>
</reference>
<protein>
    <recommendedName>
        <fullName evidence="6">HMG box domain-containing protein</fullName>
    </recommendedName>
</protein>
<sequence>MAEESGAVVSGAVEEDEPMEETTGPVKKPVSAFLHYCAEQRPAVKLTMPNAGAGEITKAISESWRGLSDEEKQKFVDLATADKDRYERERKTDKADKKALEPHETVIPIARVKKIVKLDPEVKSVSKEATAVIAKMTELFVGRLAKETHVASTAATPWATLNMWLRC</sequence>
<dbReference type="InterPro" id="IPR050342">
    <property type="entry name" value="HMGB"/>
</dbReference>
<dbReference type="AlphaFoldDB" id="A0AAD7XQ93"/>
<dbReference type="Pfam" id="PF00505">
    <property type="entry name" value="HMG_box"/>
    <property type="match status" value="1"/>
</dbReference>
<feature type="DNA-binding region" description="HMG box" evidence="4">
    <location>
        <begin position="26"/>
        <end position="94"/>
    </location>
</feature>
<feature type="region of interest" description="Disordered" evidence="5">
    <location>
        <begin position="1"/>
        <end position="26"/>
    </location>
</feature>
<dbReference type="CDD" id="cd22929">
    <property type="entry name" value="HFD_POLE4-like"/>
    <property type="match status" value="1"/>
</dbReference>
<dbReference type="Proteomes" id="UP001230188">
    <property type="component" value="Unassembled WGS sequence"/>
</dbReference>
<evidence type="ECO:0000313" key="7">
    <source>
        <dbReference type="EMBL" id="KAJ8610592.1"/>
    </source>
</evidence>
<dbReference type="CDD" id="cd00084">
    <property type="entry name" value="HMG-box_SF"/>
    <property type="match status" value="1"/>
</dbReference>
<accession>A0AAD7XQ93</accession>
<feature type="domain" description="HMG box" evidence="6">
    <location>
        <begin position="26"/>
        <end position="94"/>
    </location>
</feature>
<dbReference type="PANTHER" id="PTHR48112">
    <property type="entry name" value="HIGH MOBILITY GROUP PROTEIN DSP1"/>
    <property type="match status" value="1"/>
</dbReference>
<dbReference type="GO" id="GO:0003677">
    <property type="term" value="F:DNA binding"/>
    <property type="evidence" value="ECO:0007669"/>
    <property type="project" value="UniProtKB-UniRule"/>
</dbReference>
<proteinExistence type="predicted"/>
<dbReference type="GO" id="GO:0005634">
    <property type="term" value="C:nucleus"/>
    <property type="evidence" value="ECO:0007669"/>
    <property type="project" value="UniProtKB-SubCell"/>
</dbReference>
<dbReference type="SMART" id="SM00398">
    <property type="entry name" value="HMG"/>
    <property type="match status" value="1"/>
</dbReference>
<dbReference type="SUPFAM" id="SSF47095">
    <property type="entry name" value="HMG-box"/>
    <property type="match status" value="1"/>
</dbReference>
<dbReference type="InterPro" id="IPR036910">
    <property type="entry name" value="HMG_box_dom_sf"/>
</dbReference>
<evidence type="ECO:0000256" key="3">
    <source>
        <dbReference type="ARBA" id="ARBA00023242"/>
    </source>
</evidence>
<dbReference type="Gene3D" id="1.10.30.10">
    <property type="entry name" value="High mobility group box domain"/>
    <property type="match status" value="1"/>
</dbReference>
<comment type="subcellular location">
    <subcellularLocation>
        <location evidence="1">Nucleus</location>
    </subcellularLocation>
</comment>
<dbReference type="PANTHER" id="PTHR48112:SF32">
    <property type="entry name" value="HIGH MOBILITY GROUP PROTEIN B3"/>
    <property type="match status" value="1"/>
</dbReference>
<evidence type="ECO:0000313" key="8">
    <source>
        <dbReference type="Proteomes" id="UP001230188"/>
    </source>
</evidence>
<evidence type="ECO:0000256" key="5">
    <source>
        <dbReference type="SAM" id="MobiDB-lite"/>
    </source>
</evidence>
<keyword evidence="8" id="KW-1185">Reference proteome</keyword>
<evidence type="ECO:0000256" key="2">
    <source>
        <dbReference type="ARBA" id="ARBA00023125"/>
    </source>
</evidence>
<dbReference type="GO" id="GO:0046982">
    <property type="term" value="F:protein heterodimerization activity"/>
    <property type="evidence" value="ECO:0007669"/>
    <property type="project" value="InterPro"/>
</dbReference>
<dbReference type="EMBL" id="JAQMWT010000099">
    <property type="protein sequence ID" value="KAJ8610592.1"/>
    <property type="molecule type" value="Genomic_DNA"/>
</dbReference>
<keyword evidence="2 4" id="KW-0238">DNA-binding</keyword>
<evidence type="ECO:0000256" key="4">
    <source>
        <dbReference type="PROSITE-ProRule" id="PRU00267"/>
    </source>
</evidence>
<dbReference type="InterPro" id="IPR003958">
    <property type="entry name" value="CBFA_NFYB_domain"/>
</dbReference>
<dbReference type="Gene3D" id="1.10.20.10">
    <property type="entry name" value="Histone, subunit A"/>
    <property type="match status" value="1"/>
</dbReference>
<comment type="caution">
    <text evidence="7">The sequence shown here is derived from an EMBL/GenBank/DDBJ whole genome shotgun (WGS) entry which is preliminary data.</text>
</comment>
<dbReference type="PROSITE" id="PS50118">
    <property type="entry name" value="HMG_BOX_2"/>
    <property type="match status" value="1"/>
</dbReference>
<dbReference type="InterPro" id="IPR009071">
    <property type="entry name" value="HMG_box_dom"/>
</dbReference>
<dbReference type="SUPFAM" id="SSF47113">
    <property type="entry name" value="Histone-fold"/>
    <property type="match status" value="1"/>
</dbReference>
<keyword evidence="3 4" id="KW-0539">Nucleus</keyword>
<dbReference type="Pfam" id="PF00808">
    <property type="entry name" value="CBFD_NFYB_HMF"/>
    <property type="match status" value="1"/>
</dbReference>
<organism evidence="7 8">
    <name type="scientific">Chrysophaeum taylorii</name>
    <dbReference type="NCBI Taxonomy" id="2483200"/>
    <lineage>
        <taxon>Eukaryota</taxon>
        <taxon>Sar</taxon>
        <taxon>Stramenopiles</taxon>
        <taxon>Ochrophyta</taxon>
        <taxon>Pelagophyceae</taxon>
        <taxon>Pelagomonadales</taxon>
        <taxon>Pelagomonadaceae</taxon>
        <taxon>Chrysophaeum</taxon>
    </lineage>
</organism>
<gene>
    <name evidence="7" type="ORF">CTAYLR_007156</name>
</gene>
<evidence type="ECO:0000259" key="6">
    <source>
        <dbReference type="PROSITE" id="PS50118"/>
    </source>
</evidence>